<evidence type="ECO:0000313" key="3">
    <source>
        <dbReference type="Proteomes" id="UP001230504"/>
    </source>
</evidence>
<evidence type="ECO:0000256" key="1">
    <source>
        <dbReference type="SAM" id="MobiDB-lite"/>
    </source>
</evidence>
<feature type="region of interest" description="Disordered" evidence="1">
    <location>
        <begin position="1"/>
        <end position="34"/>
    </location>
</feature>
<dbReference type="AlphaFoldDB" id="A0AAD8QBU1"/>
<feature type="region of interest" description="Disordered" evidence="1">
    <location>
        <begin position="88"/>
        <end position="111"/>
    </location>
</feature>
<evidence type="ECO:0000313" key="2">
    <source>
        <dbReference type="EMBL" id="KAK1599730.1"/>
    </source>
</evidence>
<comment type="caution">
    <text evidence="2">The sequence shown here is derived from an EMBL/GenBank/DDBJ whole genome shotgun (WGS) entry which is preliminary data.</text>
</comment>
<sequence length="157" mass="18021">MHHREPARPYHNVGDRSTDRKDRGSDSRSLQLLPPPFLACFRRDTTGWRRSGGRRGRRGREHARNLLEERVTREPKRDDTRLLRAMPKNRRITASSPRPAATGIDTRLVGHPTPERACTITLPHLAAGQWGRPRLSSYPQEIPLTLRQSLIHYASAR</sequence>
<organism evidence="2 3">
    <name type="scientific">Colletotrichum navitas</name>
    <dbReference type="NCBI Taxonomy" id="681940"/>
    <lineage>
        <taxon>Eukaryota</taxon>
        <taxon>Fungi</taxon>
        <taxon>Dikarya</taxon>
        <taxon>Ascomycota</taxon>
        <taxon>Pezizomycotina</taxon>
        <taxon>Sordariomycetes</taxon>
        <taxon>Hypocreomycetidae</taxon>
        <taxon>Glomerellales</taxon>
        <taxon>Glomerellaceae</taxon>
        <taxon>Colletotrichum</taxon>
        <taxon>Colletotrichum graminicola species complex</taxon>
    </lineage>
</organism>
<feature type="compositionally biased region" description="Basic and acidic residues" evidence="1">
    <location>
        <begin position="1"/>
        <end position="26"/>
    </location>
</feature>
<dbReference type="Proteomes" id="UP001230504">
    <property type="component" value="Unassembled WGS sequence"/>
</dbReference>
<dbReference type="EMBL" id="JAHLJV010000002">
    <property type="protein sequence ID" value="KAK1599730.1"/>
    <property type="molecule type" value="Genomic_DNA"/>
</dbReference>
<reference evidence="2" key="1">
    <citation type="submission" date="2021-06" db="EMBL/GenBank/DDBJ databases">
        <title>Comparative genomics, transcriptomics and evolutionary studies reveal genomic signatures of adaptation to plant cell wall in hemibiotrophic fungi.</title>
        <authorList>
            <consortium name="DOE Joint Genome Institute"/>
            <person name="Baroncelli R."/>
            <person name="Diaz J.F."/>
            <person name="Benocci T."/>
            <person name="Peng M."/>
            <person name="Battaglia E."/>
            <person name="Haridas S."/>
            <person name="Andreopoulos W."/>
            <person name="Labutti K."/>
            <person name="Pangilinan J."/>
            <person name="Floch G.L."/>
            <person name="Makela M.R."/>
            <person name="Henrissat B."/>
            <person name="Grigoriev I.V."/>
            <person name="Crouch J.A."/>
            <person name="De Vries R.P."/>
            <person name="Sukno S.A."/>
            <person name="Thon M.R."/>
        </authorList>
    </citation>
    <scope>NUCLEOTIDE SEQUENCE</scope>
    <source>
        <strain evidence="2">CBS 125086</strain>
    </source>
</reference>
<dbReference type="GeneID" id="85435276"/>
<keyword evidence="3" id="KW-1185">Reference proteome</keyword>
<proteinExistence type="predicted"/>
<dbReference type="RefSeq" id="XP_060420319.1">
    <property type="nucleotide sequence ID" value="XM_060551036.1"/>
</dbReference>
<name>A0AAD8QBU1_9PEZI</name>
<protein>
    <submittedName>
        <fullName evidence="2">Uncharacterized protein</fullName>
    </submittedName>
</protein>
<gene>
    <name evidence="2" type="ORF">LY79DRAFT_149901</name>
</gene>
<accession>A0AAD8QBU1</accession>